<dbReference type="CDD" id="cd02440">
    <property type="entry name" value="AdoMet_MTases"/>
    <property type="match status" value="1"/>
</dbReference>
<gene>
    <name evidence="3" type="ORF">Mterra_02061</name>
</gene>
<keyword evidence="4" id="KW-1185">Reference proteome</keyword>
<dbReference type="InterPro" id="IPR029063">
    <property type="entry name" value="SAM-dependent_MTases_sf"/>
</dbReference>
<comment type="caution">
    <text evidence="3">The sequence shown here is derived from an EMBL/GenBank/DDBJ whole genome shotgun (WGS) entry which is preliminary data.</text>
</comment>
<dbReference type="PANTHER" id="PTHR43861">
    <property type="entry name" value="TRANS-ACONITATE 2-METHYLTRANSFERASE-RELATED"/>
    <property type="match status" value="1"/>
</dbReference>
<organism evidence="3 4">
    <name type="scientific">Calidithermus terrae</name>
    <dbReference type="NCBI Taxonomy" id="1408545"/>
    <lineage>
        <taxon>Bacteria</taxon>
        <taxon>Thermotogati</taxon>
        <taxon>Deinococcota</taxon>
        <taxon>Deinococci</taxon>
        <taxon>Thermales</taxon>
        <taxon>Thermaceae</taxon>
        <taxon>Calidithermus</taxon>
    </lineage>
</organism>
<dbReference type="Gene3D" id="2.20.130.10">
    <property type="entry name" value="CAC2371-like domains"/>
    <property type="match status" value="1"/>
</dbReference>
<sequence length="239" mass="27436">MDYDPVAEFYALQYARYTDDLEFYARLARDYGGPVLELGAGTGRVTRAVARSGVEVVALEPSGAMRELGRQHTEGLPVEWLEGDMRALDLGRRFPLIIAPFNAFMHLYTLEEQDQALRGIADHLGPGGRLAFDLYNPAHIGPPEVLRWEGSYEGGLEVFIRQEHLPAIQALLTHYYLDRTDAKGVVRRQTFTLTQRYFTRYELERWLRSYGFDYRLKGGFHGEKLDADSLHFCVTAWRR</sequence>
<feature type="domain" description="Methyltransferase" evidence="2">
    <location>
        <begin position="35"/>
        <end position="128"/>
    </location>
</feature>
<evidence type="ECO:0000256" key="1">
    <source>
        <dbReference type="ARBA" id="ARBA00022679"/>
    </source>
</evidence>
<dbReference type="EMBL" id="QXDL01000079">
    <property type="protein sequence ID" value="RIH84119.1"/>
    <property type="molecule type" value="Genomic_DNA"/>
</dbReference>
<dbReference type="InterPro" id="IPR041698">
    <property type="entry name" value="Methyltransf_25"/>
</dbReference>
<accession>A0A399EM37</accession>
<name>A0A399EM37_9DEIN</name>
<dbReference type="AlphaFoldDB" id="A0A399EM37"/>
<dbReference type="GO" id="GO:0016740">
    <property type="term" value="F:transferase activity"/>
    <property type="evidence" value="ECO:0007669"/>
    <property type="project" value="UniProtKB-KW"/>
</dbReference>
<evidence type="ECO:0000259" key="2">
    <source>
        <dbReference type="Pfam" id="PF13649"/>
    </source>
</evidence>
<dbReference type="RefSeq" id="WP_119315144.1">
    <property type="nucleotide sequence ID" value="NZ_QXDL01000079.1"/>
</dbReference>
<dbReference type="Pfam" id="PF13649">
    <property type="entry name" value="Methyltransf_25"/>
    <property type="match status" value="1"/>
</dbReference>
<reference evidence="3 4" key="1">
    <citation type="submission" date="2018-08" db="EMBL/GenBank/DDBJ databases">
        <title>Meiothermus terrae DSM 26712 genome sequencing project.</title>
        <authorList>
            <person name="Da Costa M.S."/>
            <person name="Albuquerque L."/>
            <person name="Raposo P."/>
            <person name="Froufe H.J.C."/>
            <person name="Barroso C.S."/>
            <person name="Egas C."/>
        </authorList>
    </citation>
    <scope>NUCLEOTIDE SEQUENCE [LARGE SCALE GENOMIC DNA]</scope>
    <source>
        <strain evidence="3 4">DSM 26712</strain>
    </source>
</reference>
<protein>
    <recommendedName>
        <fullName evidence="2">Methyltransferase domain-containing protein</fullName>
    </recommendedName>
</protein>
<evidence type="ECO:0000313" key="4">
    <source>
        <dbReference type="Proteomes" id="UP000265715"/>
    </source>
</evidence>
<dbReference type="Proteomes" id="UP000265715">
    <property type="component" value="Unassembled WGS sequence"/>
</dbReference>
<dbReference type="OrthoDB" id="9804312at2"/>
<proteinExistence type="predicted"/>
<evidence type="ECO:0000313" key="3">
    <source>
        <dbReference type="EMBL" id="RIH84119.1"/>
    </source>
</evidence>
<dbReference type="SUPFAM" id="SSF53335">
    <property type="entry name" value="S-adenosyl-L-methionine-dependent methyltransferases"/>
    <property type="match status" value="1"/>
</dbReference>
<dbReference type="Gene3D" id="3.40.50.150">
    <property type="entry name" value="Vaccinia Virus protein VP39"/>
    <property type="match status" value="1"/>
</dbReference>
<keyword evidence="1" id="KW-0808">Transferase</keyword>